<protein>
    <recommendedName>
        <fullName evidence="2">PPM-type phosphatase domain-containing protein</fullName>
    </recommendedName>
</protein>
<evidence type="ECO:0000256" key="1">
    <source>
        <dbReference type="SAM" id="MobiDB-lite"/>
    </source>
</evidence>
<comment type="caution">
    <text evidence="3">The sequence shown here is derived from an EMBL/GenBank/DDBJ whole genome shotgun (WGS) entry which is preliminary data.</text>
</comment>
<dbReference type="InterPro" id="IPR001932">
    <property type="entry name" value="PPM-type_phosphatase-like_dom"/>
</dbReference>
<dbReference type="AlphaFoldDB" id="A0A2K3LRA8"/>
<sequence>EEERIKLRKGRVFSLKNEPDVARVWLPNSDFPGLAMARAFGDFCLKDVGLISVPDVSYRRLTEKDEFVVLATDGIWDVLSNEEVVEIVAAAPRSIAARVLVESAVRAWRAKFPFCKVDDCAAVCLFLNSNTELKAEHTKDELMPDASKNPVDQSSLPSENGIGVEAEKHP</sequence>
<gene>
    <name evidence="3" type="ORF">L195_g037095</name>
</gene>
<dbReference type="Gene3D" id="3.60.40.10">
    <property type="entry name" value="PPM-type phosphatase domain"/>
    <property type="match status" value="1"/>
</dbReference>
<feature type="domain" description="PPM-type phosphatase" evidence="2">
    <location>
        <begin position="1"/>
        <end position="127"/>
    </location>
</feature>
<proteinExistence type="predicted"/>
<evidence type="ECO:0000259" key="2">
    <source>
        <dbReference type="PROSITE" id="PS51746"/>
    </source>
</evidence>
<feature type="non-terminal residue" evidence="3">
    <location>
        <position position="1"/>
    </location>
</feature>
<dbReference type="Pfam" id="PF00481">
    <property type="entry name" value="PP2C"/>
    <property type="match status" value="1"/>
</dbReference>
<dbReference type="STRING" id="57577.A0A2K3LRA8"/>
<dbReference type="InterPro" id="IPR015655">
    <property type="entry name" value="PP2C"/>
</dbReference>
<dbReference type="Proteomes" id="UP000236291">
    <property type="component" value="Unassembled WGS sequence"/>
</dbReference>
<reference evidence="3 4" key="1">
    <citation type="journal article" date="2014" name="Am. J. Bot.">
        <title>Genome assembly and annotation for red clover (Trifolium pratense; Fabaceae).</title>
        <authorList>
            <person name="Istvanek J."/>
            <person name="Jaros M."/>
            <person name="Krenek A."/>
            <person name="Repkova J."/>
        </authorList>
    </citation>
    <scope>NUCLEOTIDE SEQUENCE [LARGE SCALE GENOMIC DNA]</scope>
    <source>
        <strain evidence="4">cv. Tatra</strain>
        <tissue evidence="3">Young leaves</tissue>
    </source>
</reference>
<organism evidence="3 4">
    <name type="scientific">Trifolium pratense</name>
    <name type="common">Red clover</name>
    <dbReference type="NCBI Taxonomy" id="57577"/>
    <lineage>
        <taxon>Eukaryota</taxon>
        <taxon>Viridiplantae</taxon>
        <taxon>Streptophyta</taxon>
        <taxon>Embryophyta</taxon>
        <taxon>Tracheophyta</taxon>
        <taxon>Spermatophyta</taxon>
        <taxon>Magnoliopsida</taxon>
        <taxon>eudicotyledons</taxon>
        <taxon>Gunneridae</taxon>
        <taxon>Pentapetalae</taxon>
        <taxon>rosids</taxon>
        <taxon>fabids</taxon>
        <taxon>Fabales</taxon>
        <taxon>Fabaceae</taxon>
        <taxon>Papilionoideae</taxon>
        <taxon>50 kb inversion clade</taxon>
        <taxon>NPAAA clade</taxon>
        <taxon>Hologalegina</taxon>
        <taxon>IRL clade</taxon>
        <taxon>Trifolieae</taxon>
        <taxon>Trifolium</taxon>
    </lineage>
</organism>
<dbReference type="PANTHER" id="PTHR47992">
    <property type="entry name" value="PROTEIN PHOSPHATASE"/>
    <property type="match status" value="1"/>
</dbReference>
<dbReference type="SUPFAM" id="SSF81606">
    <property type="entry name" value="PP2C-like"/>
    <property type="match status" value="1"/>
</dbReference>
<evidence type="ECO:0000313" key="3">
    <source>
        <dbReference type="EMBL" id="PNX81080.1"/>
    </source>
</evidence>
<reference evidence="3 4" key="2">
    <citation type="journal article" date="2017" name="Front. Plant Sci.">
        <title>Gene Classification and Mining of Molecular Markers Useful in Red Clover (Trifolium pratense) Breeding.</title>
        <authorList>
            <person name="Istvanek J."/>
            <person name="Dluhosova J."/>
            <person name="Dluhos P."/>
            <person name="Patkova L."/>
            <person name="Nedelnik J."/>
            <person name="Repkova J."/>
        </authorList>
    </citation>
    <scope>NUCLEOTIDE SEQUENCE [LARGE SCALE GENOMIC DNA]</scope>
    <source>
        <strain evidence="4">cv. Tatra</strain>
        <tissue evidence="3">Young leaves</tissue>
    </source>
</reference>
<dbReference type="CDD" id="cd00143">
    <property type="entry name" value="PP2Cc"/>
    <property type="match status" value="1"/>
</dbReference>
<dbReference type="GO" id="GO:0004722">
    <property type="term" value="F:protein serine/threonine phosphatase activity"/>
    <property type="evidence" value="ECO:0007669"/>
    <property type="project" value="InterPro"/>
</dbReference>
<accession>A0A2K3LRA8</accession>
<dbReference type="EMBL" id="ASHM01039184">
    <property type="protein sequence ID" value="PNX81080.1"/>
    <property type="molecule type" value="Genomic_DNA"/>
</dbReference>
<feature type="region of interest" description="Disordered" evidence="1">
    <location>
        <begin position="137"/>
        <end position="170"/>
    </location>
</feature>
<name>A0A2K3LRA8_TRIPR</name>
<evidence type="ECO:0000313" key="4">
    <source>
        <dbReference type="Proteomes" id="UP000236291"/>
    </source>
</evidence>
<dbReference type="ExpressionAtlas" id="A0A2K3LRA8">
    <property type="expression patterns" value="baseline"/>
</dbReference>
<dbReference type="InterPro" id="IPR036457">
    <property type="entry name" value="PPM-type-like_dom_sf"/>
</dbReference>
<dbReference type="PROSITE" id="PS51746">
    <property type="entry name" value="PPM_2"/>
    <property type="match status" value="1"/>
</dbReference>